<comment type="caution">
    <text evidence="3">The sequence shown here is derived from an EMBL/GenBank/DDBJ whole genome shotgun (WGS) entry which is preliminary data.</text>
</comment>
<evidence type="ECO:0000313" key="3">
    <source>
        <dbReference type="EMBL" id="RJF74881.1"/>
    </source>
</evidence>
<dbReference type="OrthoDB" id="74325at2"/>
<name>A0A418VFQ7_9DEIO</name>
<evidence type="ECO:0000256" key="2">
    <source>
        <dbReference type="SAM" id="MobiDB-lite"/>
    </source>
</evidence>
<protein>
    <submittedName>
        <fullName evidence="3">Uncharacterized protein</fullName>
    </submittedName>
</protein>
<keyword evidence="1" id="KW-0175">Coiled coil</keyword>
<evidence type="ECO:0000313" key="4">
    <source>
        <dbReference type="Proteomes" id="UP000286287"/>
    </source>
</evidence>
<organism evidence="3 4">
    <name type="scientific">Deinococcus cavernae</name>
    <dbReference type="NCBI Taxonomy" id="2320857"/>
    <lineage>
        <taxon>Bacteria</taxon>
        <taxon>Thermotogati</taxon>
        <taxon>Deinococcota</taxon>
        <taxon>Deinococci</taxon>
        <taxon>Deinococcales</taxon>
        <taxon>Deinococcaceae</taxon>
        <taxon>Deinococcus</taxon>
    </lineage>
</organism>
<dbReference type="RefSeq" id="WP_119760781.1">
    <property type="nucleotide sequence ID" value="NZ_QYUJ01000008.1"/>
</dbReference>
<dbReference type="Proteomes" id="UP000286287">
    <property type="component" value="Unassembled WGS sequence"/>
</dbReference>
<feature type="region of interest" description="Disordered" evidence="2">
    <location>
        <begin position="116"/>
        <end position="175"/>
    </location>
</feature>
<feature type="coiled-coil region" evidence="1">
    <location>
        <begin position="190"/>
        <end position="217"/>
    </location>
</feature>
<sequence>MNEALKTALQEARTAAEAALSAAQAGDHDEARRQLALLDDLREHCSGGNAAAGASRAKTLRIEAETLSLLDAQPEISEPAQPAAPEAQPVPEVSEAAQMDVPDAAPAPVMEAHEPEAQPVVPTPKQVPAQGEVSDAAPAVPQDAPVEASVADSTPAAQEAAPEPTQAKPRQAAPAHAYTAEGWALVAAGLRAAGEEADELDKDAAQFEAQRAVARTERDTFRAKVCEGQALQAQVEAAALRGDVNAANAAWDRLFDVVTAIRSMEGAHRRKNGGQADPFKAACYDTAREGRLKISQWSQGRGVSA</sequence>
<dbReference type="EMBL" id="QYUJ01000008">
    <property type="protein sequence ID" value="RJF74881.1"/>
    <property type="molecule type" value="Genomic_DNA"/>
</dbReference>
<accession>A0A418VFQ7</accession>
<feature type="compositionally biased region" description="Low complexity" evidence="2">
    <location>
        <begin position="133"/>
        <end position="167"/>
    </location>
</feature>
<evidence type="ECO:0000256" key="1">
    <source>
        <dbReference type="SAM" id="Coils"/>
    </source>
</evidence>
<proteinExistence type="predicted"/>
<reference evidence="3 4" key="1">
    <citation type="submission" date="2018-09" db="EMBL/GenBank/DDBJ databases">
        <authorList>
            <person name="Zhu H."/>
        </authorList>
    </citation>
    <scope>NUCLEOTIDE SEQUENCE [LARGE SCALE GENOMIC DNA]</scope>
    <source>
        <strain evidence="3 4">K2S05-167</strain>
    </source>
</reference>
<dbReference type="AlphaFoldDB" id="A0A418VFQ7"/>
<keyword evidence="4" id="KW-1185">Reference proteome</keyword>
<gene>
    <name evidence="3" type="ORF">D3875_02490</name>
</gene>